<dbReference type="InterPro" id="IPR001451">
    <property type="entry name" value="Hexapep"/>
</dbReference>
<evidence type="ECO:0000256" key="1">
    <source>
        <dbReference type="ARBA" id="ARBA00007274"/>
    </source>
</evidence>
<dbReference type="KEGG" id="pbu:L21SP3_00956"/>
<gene>
    <name evidence="5" type="primary">vatD</name>
    <name evidence="5" type="ORF">L21SP3_00956</name>
</gene>
<evidence type="ECO:0000256" key="2">
    <source>
        <dbReference type="ARBA" id="ARBA00022679"/>
    </source>
</evidence>
<dbReference type="Proteomes" id="UP000188273">
    <property type="component" value="Chromosome"/>
</dbReference>
<proteinExistence type="inferred from homology"/>
<dbReference type="PROSITE" id="PS00101">
    <property type="entry name" value="HEXAPEP_TRANSFERASES"/>
    <property type="match status" value="1"/>
</dbReference>
<organism evidence="5 6">
    <name type="scientific">Sedimentisphaera cyanobacteriorum</name>
    <dbReference type="NCBI Taxonomy" id="1940790"/>
    <lineage>
        <taxon>Bacteria</taxon>
        <taxon>Pseudomonadati</taxon>
        <taxon>Planctomycetota</taxon>
        <taxon>Phycisphaerae</taxon>
        <taxon>Sedimentisphaerales</taxon>
        <taxon>Sedimentisphaeraceae</taxon>
        <taxon>Sedimentisphaera</taxon>
    </lineage>
</organism>
<dbReference type="InterPro" id="IPR011004">
    <property type="entry name" value="Trimer_LpxA-like_sf"/>
</dbReference>
<dbReference type="SUPFAM" id="SSF51161">
    <property type="entry name" value="Trimeric LpxA-like enzymes"/>
    <property type="match status" value="1"/>
</dbReference>
<keyword evidence="2 5" id="KW-0808">Transferase</keyword>
<dbReference type="GO" id="GO:0016746">
    <property type="term" value="F:acyltransferase activity"/>
    <property type="evidence" value="ECO:0007669"/>
    <property type="project" value="UniProtKB-KW"/>
</dbReference>
<sequence>MRQRLIKKLKWFLKDVFMFFISLMKYKFKRLGRHCYCCGMQSNFKPYSVELGDYVFIGRNAYIYANCKIGNYSMIASYVSIVGGDHRFDIVGAPMFFSGRDKLEELETIIEDDVWVGQGSIILAGIKIGRGAIVGAGSIVTKKVPPYAIVAGNPAKLIKYRFNKVEQQKHDSMLDLLAKSKDPLQATSSFLRKEKYNISEYM</sequence>
<evidence type="ECO:0000313" key="6">
    <source>
        <dbReference type="Proteomes" id="UP000188273"/>
    </source>
</evidence>
<evidence type="ECO:0000256" key="3">
    <source>
        <dbReference type="ARBA" id="ARBA00022737"/>
    </source>
</evidence>
<name>A0A1Q2HPH9_9BACT</name>
<dbReference type="OrthoDB" id="285017at2"/>
<dbReference type="RefSeq" id="WP_077539655.1">
    <property type="nucleotide sequence ID" value="NZ_CP019633.1"/>
</dbReference>
<dbReference type="STRING" id="1940790.L21SP3_00956"/>
<dbReference type="EMBL" id="CP019633">
    <property type="protein sequence ID" value="AQQ09156.1"/>
    <property type="molecule type" value="Genomic_DNA"/>
</dbReference>
<dbReference type="InterPro" id="IPR050179">
    <property type="entry name" value="Trans_hexapeptide_repeat"/>
</dbReference>
<evidence type="ECO:0000313" key="5">
    <source>
        <dbReference type="EMBL" id="AQQ09156.1"/>
    </source>
</evidence>
<dbReference type="CDD" id="cd03349">
    <property type="entry name" value="LbH_XAT"/>
    <property type="match status" value="1"/>
</dbReference>
<dbReference type="Pfam" id="PF00132">
    <property type="entry name" value="Hexapep"/>
    <property type="match status" value="2"/>
</dbReference>
<protein>
    <submittedName>
        <fullName evidence="5">Streptogramin A acetyltransferase</fullName>
        <ecNumber evidence="5">2.3.1.-</ecNumber>
    </submittedName>
</protein>
<dbReference type="EC" id="2.3.1.-" evidence="5"/>
<keyword evidence="6" id="KW-1185">Reference proteome</keyword>
<comment type="similarity">
    <text evidence="1">Belongs to the transferase hexapeptide repeat family.</text>
</comment>
<dbReference type="InterPro" id="IPR018357">
    <property type="entry name" value="Hexapep_transf_CS"/>
</dbReference>
<dbReference type="Gene3D" id="2.160.10.10">
    <property type="entry name" value="Hexapeptide repeat proteins"/>
    <property type="match status" value="1"/>
</dbReference>
<dbReference type="PANTHER" id="PTHR43300">
    <property type="entry name" value="ACETYLTRANSFERASE"/>
    <property type="match status" value="1"/>
</dbReference>
<keyword evidence="4 5" id="KW-0012">Acyltransferase</keyword>
<accession>A0A1Q2HPH9</accession>
<dbReference type="PANTHER" id="PTHR43300:SF11">
    <property type="entry name" value="ACETYLTRANSFERASE RV3034C-RELATED"/>
    <property type="match status" value="1"/>
</dbReference>
<evidence type="ECO:0000256" key="4">
    <source>
        <dbReference type="ARBA" id="ARBA00023315"/>
    </source>
</evidence>
<reference evidence="6" key="1">
    <citation type="submission" date="2017-02" db="EMBL/GenBank/DDBJ databases">
        <title>Comparative genomics and description of representatives of a novel lineage of planctomycetes thriving in anoxic sediments.</title>
        <authorList>
            <person name="Spring S."/>
            <person name="Bunk B."/>
            <person name="Sproer C."/>
            <person name="Klenk H.-P."/>
        </authorList>
    </citation>
    <scope>NUCLEOTIDE SEQUENCE [LARGE SCALE GENOMIC DNA]</scope>
    <source>
        <strain evidence="6">L21-RPul-D3</strain>
    </source>
</reference>
<dbReference type="AlphaFoldDB" id="A0A1Q2HPH9"/>
<keyword evidence="3" id="KW-0677">Repeat</keyword>